<feature type="transmembrane region" description="Helical" evidence="18">
    <location>
        <begin position="615"/>
        <end position="633"/>
    </location>
</feature>
<dbReference type="InterPro" id="IPR001828">
    <property type="entry name" value="ANF_lig-bd_rcpt"/>
</dbReference>
<evidence type="ECO:0000256" key="19">
    <source>
        <dbReference type="SAM" id="SignalP"/>
    </source>
</evidence>
<proteinExistence type="inferred from homology"/>
<evidence type="ECO:0000256" key="12">
    <source>
        <dbReference type="ARBA" id="ARBA00023286"/>
    </source>
</evidence>
<sequence length="874" mass="97738">MNQNFQLIFFITIFLWKLFGNGKAEELFPVGVVLDTATLVGKMGTTSISMAVDEFYKTHQNYSTRLVIYTRDSKNDVVEAANEVMDLLNKKQVKAIIGPQKSSQAVFVSNLGDKAKVPIISFSTSSPVLSSITTPYFLRSTVNDSAQLAAVSSITKLFGWRQVVPVYEDSEYGRDIVPYLVDELEKIDAKIPYRSVIALSVTDDQIKKELYKLMTMQTRVFLVHMSAPMASRLFMNVKQVGMMSKGYAWIMTDGIANIVDSFDPQVIDSMQGALGVKLHVPRTKELNEFSFRWKRRYQKEYPYEEPAELSVFGLWAYDTVFALAMAVEKASGSNGEVLKYIQEEKFNGMSGEFHFVDRQLKLSTLQVVNIVGIGGRGVGFWKPENGLITSTSSSSNNNGGLNPVIWPGESTEVPKGWEIPVSGKKLRVGVPVKDGFFEFVKVEHNPVTNGSIVTGFCIDVFDTVMQSLPYAVSYEYIPFEDSKGDSAGTYNELAYQVYLQKFDAVAGDMAIIANRSQFVDFTLPYTESGVVMTVPIQEDERMNAWIFLKPLALDLWLGSLGFFFLTALVVWLIEHRDNEKFKGSPCEQVGIVLYFTFSTLVFAHREKVESNFTRFVMIIWLFVVLILTQSYTASLTSMLTVQQLQPTVTEVEQLIRNGDSVGYHKGSFVKEMLINELHFDKSKLVALGGSDDYVEALSKGSRNNGVSAVFHEIPYMKLFLAKHCKSFMMVGPTYKTAGFGFVFPKGSPLVPDVSRAILNISQGSKMAGIEKKWIGYESKCQEQESPLNSHRLDFRSFAGLFLITGLTSIIASFIYLVWPAVLINFNIVKALTSKYFKKRDNTFEGTPVDDGSTSPVSTEANMSAIQSPVSEHHT</sequence>
<evidence type="ECO:0000256" key="18">
    <source>
        <dbReference type="SAM" id="Phobius"/>
    </source>
</evidence>
<evidence type="ECO:0000256" key="6">
    <source>
        <dbReference type="ARBA" id="ARBA00022729"/>
    </source>
</evidence>
<evidence type="ECO:0000256" key="8">
    <source>
        <dbReference type="ARBA" id="ARBA00023065"/>
    </source>
</evidence>
<evidence type="ECO:0000256" key="7">
    <source>
        <dbReference type="ARBA" id="ARBA00022989"/>
    </source>
</evidence>
<dbReference type="FunFam" id="3.40.190.10:FF:000103">
    <property type="entry name" value="Glutamate receptor"/>
    <property type="match status" value="1"/>
</dbReference>
<evidence type="ECO:0000313" key="21">
    <source>
        <dbReference type="Proteomes" id="UP001515500"/>
    </source>
</evidence>
<evidence type="ECO:0000256" key="3">
    <source>
        <dbReference type="ARBA" id="ARBA00011095"/>
    </source>
</evidence>
<dbReference type="SUPFAM" id="SSF53822">
    <property type="entry name" value="Periplasmic binding protein-like I"/>
    <property type="match status" value="1"/>
</dbReference>
<dbReference type="PANTHER" id="PTHR34836">
    <property type="entry name" value="OS06G0188250 PROTEIN"/>
    <property type="match status" value="1"/>
</dbReference>
<evidence type="ECO:0000256" key="10">
    <source>
        <dbReference type="ARBA" id="ARBA00023170"/>
    </source>
</evidence>
<name>A0AB40BTN2_DIOCR</name>
<keyword evidence="11" id="KW-0325">Glycoprotein</keyword>
<feature type="chain" id="PRO_5044229062" description="Glutamate receptor" evidence="19">
    <location>
        <begin position="25"/>
        <end position="874"/>
    </location>
</feature>
<dbReference type="GO" id="GO:0015276">
    <property type="term" value="F:ligand-gated monoatomic ion channel activity"/>
    <property type="evidence" value="ECO:0007669"/>
    <property type="project" value="InterPro"/>
</dbReference>
<evidence type="ECO:0000256" key="4">
    <source>
        <dbReference type="ARBA" id="ARBA00022448"/>
    </source>
</evidence>
<dbReference type="FunFam" id="3.40.50.2300:FF:000169">
    <property type="entry name" value="Glutamate receptor"/>
    <property type="match status" value="1"/>
</dbReference>
<dbReference type="GO" id="GO:0004930">
    <property type="term" value="F:G protein-coupled receptor activity"/>
    <property type="evidence" value="ECO:0007669"/>
    <property type="project" value="InterPro"/>
</dbReference>
<evidence type="ECO:0000313" key="22">
    <source>
        <dbReference type="RefSeq" id="XP_039130808.1"/>
    </source>
</evidence>
<evidence type="ECO:0000256" key="1">
    <source>
        <dbReference type="ARBA" id="ARBA00004141"/>
    </source>
</evidence>
<keyword evidence="4 15" id="KW-0813">Transport</keyword>
<dbReference type="FunFam" id="1.10.287.70:FF:000037">
    <property type="entry name" value="Glutamate receptor"/>
    <property type="match status" value="1"/>
</dbReference>
<dbReference type="GeneID" id="120267175"/>
<feature type="transmembrane region" description="Helical" evidence="18">
    <location>
        <begin position="797"/>
        <end position="818"/>
    </location>
</feature>
<keyword evidence="6 19" id="KW-0732">Signal</keyword>
<keyword evidence="8 15" id="KW-0406">Ion transport</keyword>
<dbReference type="Gene3D" id="3.40.190.10">
    <property type="entry name" value="Periplasmic binding protein-like II"/>
    <property type="match status" value="2"/>
</dbReference>
<dbReference type="Gene3D" id="3.40.50.2300">
    <property type="match status" value="3"/>
</dbReference>
<dbReference type="Pfam" id="PF00060">
    <property type="entry name" value="Lig_chan"/>
    <property type="match status" value="1"/>
</dbReference>
<feature type="transmembrane region" description="Helical" evidence="18">
    <location>
        <begin position="555"/>
        <end position="573"/>
    </location>
</feature>
<dbReference type="InterPro" id="IPR017103">
    <property type="entry name" value="Iontropic_Glu_rcpt_pln"/>
</dbReference>
<dbReference type="RefSeq" id="XP_039130808.1">
    <property type="nucleotide sequence ID" value="XM_039274874.1"/>
</dbReference>
<evidence type="ECO:0000256" key="16">
    <source>
        <dbReference type="PIRSR" id="PIRSR037090-50"/>
    </source>
</evidence>
<dbReference type="PRINTS" id="PR00248">
    <property type="entry name" value="GPCRMGR"/>
</dbReference>
<evidence type="ECO:0000259" key="20">
    <source>
        <dbReference type="SMART" id="SM00079"/>
    </source>
</evidence>
<evidence type="ECO:0000256" key="14">
    <source>
        <dbReference type="ARBA" id="ARBA00049638"/>
    </source>
</evidence>
<organism evidence="21 22">
    <name type="scientific">Dioscorea cayennensis subsp. rotundata</name>
    <name type="common">White Guinea yam</name>
    <name type="synonym">Dioscorea rotundata</name>
    <dbReference type="NCBI Taxonomy" id="55577"/>
    <lineage>
        <taxon>Eukaryota</taxon>
        <taxon>Viridiplantae</taxon>
        <taxon>Streptophyta</taxon>
        <taxon>Embryophyta</taxon>
        <taxon>Tracheophyta</taxon>
        <taxon>Spermatophyta</taxon>
        <taxon>Magnoliopsida</taxon>
        <taxon>Liliopsida</taxon>
        <taxon>Dioscoreales</taxon>
        <taxon>Dioscoreaceae</taxon>
        <taxon>Dioscorea</taxon>
    </lineage>
</organism>
<keyword evidence="21" id="KW-1185">Reference proteome</keyword>
<protein>
    <recommendedName>
        <fullName evidence="15">Glutamate receptor</fullName>
    </recommendedName>
</protein>
<dbReference type="InterPro" id="IPR019594">
    <property type="entry name" value="Glu/Gly-bd"/>
</dbReference>
<feature type="signal peptide" evidence="19">
    <location>
        <begin position="1"/>
        <end position="24"/>
    </location>
</feature>
<keyword evidence="16" id="KW-1015">Disulfide bond</keyword>
<dbReference type="CDD" id="cd19990">
    <property type="entry name" value="PBP1_GABAb_receptor_plant"/>
    <property type="match status" value="1"/>
</dbReference>
<comment type="similarity">
    <text evidence="2 15">Belongs to the glutamate-gated ion channel (TC 1.A.10.1) family.</text>
</comment>
<dbReference type="AlphaFoldDB" id="A0AB40BTN2"/>
<feature type="region of interest" description="Disordered" evidence="17">
    <location>
        <begin position="846"/>
        <end position="874"/>
    </location>
</feature>
<evidence type="ECO:0000256" key="2">
    <source>
        <dbReference type="ARBA" id="ARBA00008685"/>
    </source>
</evidence>
<keyword evidence="5 18" id="KW-0812">Transmembrane</keyword>
<keyword evidence="7 18" id="KW-1133">Transmembrane helix</keyword>
<comment type="function">
    <text evidence="15">Glutamate-gated receptor that probably acts as non-selective cation channel.</text>
</comment>
<dbReference type="InterPro" id="IPR028082">
    <property type="entry name" value="Peripla_BP_I"/>
</dbReference>
<dbReference type="GO" id="GO:0016020">
    <property type="term" value="C:membrane"/>
    <property type="evidence" value="ECO:0007669"/>
    <property type="project" value="UniProtKB-SubCell"/>
</dbReference>
<evidence type="ECO:0000256" key="5">
    <source>
        <dbReference type="ARBA" id="ARBA00022692"/>
    </source>
</evidence>
<evidence type="ECO:0000256" key="15">
    <source>
        <dbReference type="PIRNR" id="PIRNR037090"/>
    </source>
</evidence>
<dbReference type="SUPFAM" id="SSF53850">
    <property type="entry name" value="Periplasmic binding protein-like II"/>
    <property type="match status" value="1"/>
</dbReference>
<reference evidence="22" key="1">
    <citation type="submission" date="2025-08" db="UniProtKB">
        <authorList>
            <consortium name="RefSeq"/>
        </authorList>
    </citation>
    <scope>IDENTIFICATION</scope>
</reference>
<evidence type="ECO:0000256" key="11">
    <source>
        <dbReference type="ARBA" id="ARBA00023180"/>
    </source>
</evidence>
<dbReference type="InterPro" id="IPR044440">
    <property type="entry name" value="GABAb_receptor_plant_PBP1"/>
</dbReference>
<comment type="subcellular location">
    <subcellularLocation>
        <location evidence="1">Membrane</location>
        <topology evidence="1">Multi-pass membrane protein</topology>
    </subcellularLocation>
</comment>
<feature type="disulfide bond" evidence="16">
    <location>
        <begin position="724"/>
        <end position="780"/>
    </location>
</feature>
<comment type="subunit">
    <text evidence="3">May form heteromers.</text>
</comment>
<feature type="compositionally biased region" description="Polar residues" evidence="17">
    <location>
        <begin position="851"/>
        <end position="874"/>
    </location>
</feature>
<dbReference type="InterPro" id="IPR015683">
    <property type="entry name" value="Ionotropic_Glu_rcpt"/>
</dbReference>
<keyword evidence="13 15" id="KW-0407">Ion channel</keyword>
<dbReference type="FunFam" id="3.40.190.10:FF:000195">
    <property type="entry name" value="Glutamate receptor 2.7"/>
    <property type="match status" value="1"/>
</dbReference>
<dbReference type="InterPro" id="IPR000337">
    <property type="entry name" value="GPCR_3"/>
</dbReference>
<dbReference type="CDD" id="cd13686">
    <property type="entry name" value="GluR_Plant"/>
    <property type="match status" value="1"/>
</dbReference>
<dbReference type="SMART" id="SM00079">
    <property type="entry name" value="PBPe"/>
    <property type="match status" value="1"/>
</dbReference>
<evidence type="ECO:0000256" key="17">
    <source>
        <dbReference type="SAM" id="MobiDB-lite"/>
    </source>
</evidence>
<keyword evidence="12 15" id="KW-1071">Ligand-gated ion channel</keyword>
<dbReference type="InterPro" id="IPR001320">
    <property type="entry name" value="Iontro_rcpt_C"/>
</dbReference>
<keyword evidence="10 15" id="KW-0675">Receptor</keyword>
<comment type="function">
    <text evidence="14">Glutamate-gated receptor that probably acts as a non-selective cation channel. May be involved in light-signal transduction and calcium homeostasis via the regulation of calcium influx into cells.</text>
</comment>
<accession>A0AB40BTN2</accession>
<dbReference type="PIRSF" id="PIRSF037090">
    <property type="entry name" value="Iontro_Glu-like_rcpt_pln"/>
    <property type="match status" value="1"/>
</dbReference>
<gene>
    <name evidence="22" type="primary">LOC120267175</name>
</gene>
<dbReference type="Pfam" id="PF10613">
    <property type="entry name" value="Lig_chan-Glu_bd"/>
    <property type="match status" value="1"/>
</dbReference>
<dbReference type="PANTHER" id="PTHR34836:SF1">
    <property type="entry name" value="OS09G0428600 PROTEIN"/>
    <property type="match status" value="1"/>
</dbReference>
<dbReference type="Proteomes" id="UP001515500">
    <property type="component" value="Chromosome 8"/>
</dbReference>
<feature type="domain" description="Ionotropic glutamate receptor C-terminal" evidence="20">
    <location>
        <begin position="425"/>
        <end position="776"/>
    </location>
</feature>
<evidence type="ECO:0000256" key="13">
    <source>
        <dbReference type="ARBA" id="ARBA00023303"/>
    </source>
</evidence>
<dbReference type="Pfam" id="PF01094">
    <property type="entry name" value="ANF_receptor"/>
    <property type="match status" value="1"/>
</dbReference>
<keyword evidence="9 15" id="KW-0472">Membrane</keyword>
<dbReference type="Gene3D" id="1.10.287.70">
    <property type="match status" value="1"/>
</dbReference>
<evidence type="ECO:0000256" key="9">
    <source>
        <dbReference type="ARBA" id="ARBA00023136"/>
    </source>
</evidence>